<keyword evidence="2" id="KW-1185">Reference proteome</keyword>
<feature type="non-terminal residue" evidence="1">
    <location>
        <position position="1"/>
    </location>
</feature>
<comment type="caution">
    <text evidence="1">The sequence shown here is derived from an EMBL/GenBank/DDBJ whole genome shotgun (WGS) entry which is preliminary data.</text>
</comment>
<name>A0ABS8SLV7_DATST</name>
<organism evidence="1 2">
    <name type="scientific">Datura stramonium</name>
    <name type="common">Jimsonweed</name>
    <name type="synonym">Common thornapple</name>
    <dbReference type="NCBI Taxonomy" id="4076"/>
    <lineage>
        <taxon>Eukaryota</taxon>
        <taxon>Viridiplantae</taxon>
        <taxon>Streptophyta</taxon>
        <taxon>Embryophyta</taxon>
        <taxon>Tracheophyta</taxon>
        <taxon>Spermatophyta</taxon>
        <taxon>Magnoliopsida</taxon>
        <taxon>eudicotyledons</taxon>
        <taxon>Gunneridae</taxon>
        <taxon>Pentapetalae</taxon>
        <taxon>asterids</taxon>
        <taxon>lamiids</taxon>
        <taxon>Solanales</taxon>
        <taxon>Solanaceae</taxon>
        <taxon>Solanoideae</taxon>
        <taxon>Datureae</taxon>
        <taxon>Datura</taxon>
    </lineage>
</organism>
<protein>
    <submittedName>
        <fullName evidence="1">Uncharacterized protein</fullName>
    </submittedName>
</protein>
<sequence>DKAEYGIRWEAIGTRQRDADITSRYAVESPMPDVGHSLILNQETCTGNAHRWPTGSHRRSLSGDSLVGVLMIEASTQFIGSCQQLIGTLRESPPPFADVSPVSPGSLYNSLDIVFSPMF</sequence>
<evidence type="ECO:0000313" key="1">
    <source>
        <dbReference type="EMBL" id="MCD7459760.1"/>
    </source>
</evidence>
<reference evidence="1 2" key="1">
    <citation type="journal article" date="2021" name="BMC Genomics">
        <title>Datura genome reveals duplications of psychoactive alkaloid biosynthetic genes and high mutation rate following tissue culture.</title>
        <authorList>
            <person name="Rajewski A."/>
            <person name="Carter-House D."/>
            <person name="Stajich J."/>
            <person name="Litt A."/>
        </authorList>
    </citation>
    <scope>NUCLEOTIDE SEQUENCE [LARGE SCALE GENOMIC DNA]</scope>
    <source>
        <strain evidence="1">AR-01</strain>
    </source>
</reference>
<dbReference type="EMBL" id="JACEIK010000609">
    <property type="protein sequence ID" value="MCD7459760.1"/>
    <property type="molecule type" value="Genomic_DNA"/>
</dbReference>
<evidence type="ECO:0000313" key="2">
    <source>
        <dbReference type="Proteomes" id="UP000823775"/>
    </source>
</evidence>
<accession>A0ABS8SLV7</accession>
<dbReference type="Proteomes" id="UP000823775">
    <property type="component" value="Unassembled WGS sequence"/>
</dbReference>
<proteinExistence type="predicted"/>
<gene>
    <name evidence="1" type="ORF">HAX54_041877</name>
</gene>